<evidence type="ECO:0000256" key="2">
    <source>
        <dbReference type="SAM" id="Phobius"/>
    </source>
</evidence>
<dbReference type="Proteomes" id="UP000014254">
    <property type="component" value="Unassembled WGS sequence"/>
</dbReference>
<dbReference type="VEuPathDB" id="FungiDB:HMPREF1544_09563"/>
<keyword evidence="2" id="KW-0812">Transmembrane</keyword>
<keyword evidence="2" id="KW-0472">Membrane</keyword>
<evidence type="ECO:0000313" key="3">
    <source>
        <dbReference type="EMBL" id="EPB83713.1"/>
    </source>
</evidence>
<evidence type="ECO:0000313" key="4">
    <source>
        <dbReference type="Proteomes" id="UP000014254"/>
    </source>
</evidence>
<feature type="transmembrane region" description="Helical" evidence="2">
    <location>
        <begin position="254"/>
        <end position="275"/>
    </location>
</feature>
<feature type="transmembrane region" description="Helical" evidence="2">
    <location>
        <begin position="41"/>
        <end position="63"/>
    </location>
</feature>
<feature type="transmembrane region" description="Helical" evidence="2">
    <location>
        <begin position="287"/>
        <end position="311"/>
    </location>
</feature>
<dbReference type="OMA" id="ECHCDFR"/>
<feature type="transmembrane region" description="Helical" evidence="2">
    <location>
        <begin position="203"/>
        <end position="222"/>
    </location>
</feature>
<sequence length="443" mass="49917">MTDQQTQQQSTFWRVCDELGECHCDFRYTIYDCEETYIAKILYTVTAVVSGILALIAIIVLYFRLNYRNQKIFEMRNGFPRPKPIESMGLFGIIFNLLQMVHAIFMLTNSIPNPVFRSFMFEVGFQFGYCCFACYLFGVAYTLSESSRVIYSNWVKSHIAVNILCLATITFPFLTNTSCALAAGIYAVRGNNEMASKLTMAQYYFWTFYCGYLGTLLLFAGVRLMRLLDKHLLVQSELRVNIQKVKTGALKVRIIVVVGTSCMWIFAFLLGLYSACREAVMTNQVTNMVVAAVWLFAGPIATFFVEIAVLINPEIAAQLGHLSFGSSSDSRMSHDQLGSNSRKLTSFELGLSTKAKSTQSNFITSTLQLDEDVRFSFNIIKRPEDSMDVLLLDEKESVSISNDSGKLTKVEQEQQKYNATIGRVRTPPPFRTNASSSENSSVL</sequence>
<feature type="transmembrane region" description="Helical" evidence="2">
    <location>
        <begin position="163"/>
        <end position="188"/>
    </location>
</feature>
<organism evidence="3 4">
    <name type="scientific">Mucor circinelloides f. circinelloides (strain 1006PhL)</name>
    <name type="common">Mucormycosis agent</name>
    <name type="synonym">Calyptromyces circinelloides</name>
    <dbReference type="NCBI Taxonomy" id="1220926"/>
    <lineage>
        <taxon>Eukaryota</taxon>
        <taxon>Fungi</taxon>
        <taxon>Fungi incertae sedis</taxon>
        <taxon>Mucoromycota</taxon>
        <taxon>Mucoromycotina</taxon>
        <taxon>Mucoromycetes</taxon>
        <taxon>Mucorales</taxon>
        <taxon>Mucorineae</taxon>
        <taxon>Mucoraceae</taxon>
        <taxon>Mucor</taxon>
    </lineage>
</organism>
<keyword evidence="4" id="KW-1185">Reference proteome</keyword>
<feature type="transmembrane region" description="Helical" evidence="2">
    <location>
        <begin position="84"/>
        <end position="105"/>
    </location>
</feature>
<name>S2JMC5_MUCC1</name>
<feature type="compositionally biased region" description="Polar residues" evidence="1">
    <location>
        <begin position="432"/>
        <end position="443"/>
    </location>
</feature>
<dbReference type="AlphaFoldDB" id="S2JMC5"/>
<feature type="region of interest" description="Disordered" evidence="1">
    <location>
        <begin position="418"/>
        <end position="443"/>
    </location>
</feature>
<proteinExistence type="predicted"/>
<gene>
    <name evidence="3" type="ORF">HMPREF1544_09563</name>
</gene>
<reference evidence="4" key="1">
    <citation type="submission" date="2013-05" db="EMBL/GenBank/DDBJ databases">
        <title>The Genome sequence of Mucor circinelloides f. circinelloides 1006PhL.</title>
        <authorList>
            <consortium name="The Broad Institute Genomics Platform"/>
            <person name="Cuomo C."/>
            <person name="Earl A."/>
            <person name="Findley K."/>
            <person name="Lee S.C."/>
            <person name="Walker B."/>
            <person name="Young S."/>
            <person name="Zeng Q."/>
            <person name="Gargeya S."/>
            <person name="Fitzgerald M."/>
            <person name="Haas B."/>
            <person name="Abouelleil A."/>
            <person name="Allen A.W."/>
            <person name="Alvarado L."/>
            <person name="Arachchi H.M."/>
            <person name="Berlin A.M."/>
            <person name="Chapman S.B."/>
            <person name="Gainer-Dewar J."/>
            <person name="Goldberg J."/>
            <person name="Griggs A."/>
            <person name="Gujja S."/>
            <person name="Hansen M."/>
            <person name="Howarth C."/>
            <person name="Imamovic A."/>
            <person name="Ireland A."/>
            <person name="Larimer J."/>
            <person name="McCowan C."/>
            <person name="Murphy C."/>
            <person name="Pearson M."/>
            <person name="Poon T.W."/>
            <person name="Priest M."/>
            <person name="Roberts A."/>
            <person name="Saif S."/>
            <person name="Shea T."/>
            <person name="Sisk P."/>
            <person name="Sykes S."/>
            <person name="Wortman J."/>
            <person name="Nusbaum C."/>
            <person name="Birren B."/>
        </authorList>
    </citation>
    <scope>NUCLEOTIDE SEQUENCE [LARGE SCALE GENOMIC DNA]</scope>
    <source>
        <strain evidence="4">1006PhL</strain>
    </source>
</reference>
<protein>
    <recommendedName>
        <fullName evidence="5">G-protein coupled receptors family 1 profile domain-containing protein</fullName>
    </recommendedName>
</protein>
<evidence type="ECO:0000256" key="1">
    <source>
        <dbReference type="SAM" id="MobiDB-lite"/>
    </source>
</evidence>
<dbReference type="InParanoid" id="S2JMC5"/>
<keyword evidence="2" id="KW-1133">Transmembrane helix</keyword>
<dbReference type="OrthoDB" id="2280990at2759"/>
<feature type="transmembrane region" description="Helical" evidence="2">
    <location>
        <begin position="125"/>
        <end position="143"/>
    </location>
</feature>
<dbReference type="STRING" id="1220926.S2JMC5"/>
<dbReference type="EMBL" id="KE124062">
    <property type="protein sequence ID" value="EPB83713.1"/>
    <property type="molecule type" value="Genomic_DNA"/>
</dbReference>
<accession>S2JMC5</accession>
<evidence type="ECO:0008006" key="5">
    <source>
        <dbReference type="Google" id="ProtNLM"/>
    </source>
</evidence>
<dbReference type="eggNOG" id="ENOG502SFIC">
    <property type="taxonomic scope" value="Eukaryota"/>
</dbReference>